<dbReference type="OMA" id="MLRINIC"/>
<dbReference type="EMBL" id="KB705518">
    <property type="protein sequence ID" value="EMR72098.1"/>
    <property type="molecule type" value="Genomic_DNA"/>
</dbReference>
<dbReference type="Proteomes" id="UP000012174">
    <property type="component" value="Unassembled WGS sequence"/>
</dbReference>
<dbReference type="HOGENOM" id="CLU_000288_138_0_1"/>
<proteinExistence type="predicted"/>
<reference evidence="3" key="1">
    <citation type="journal article" date="2013" name="Genome Announc.">
        <title>Draft genome sequence of the grapevine dieback fungus Eutypa lata UCR-EL1.</title>
        <authorList>
            <person name="Blanco-Ulate B."/>
            <person name="Rolshausen P.E."/>
            <person name="Cantu D."/>
        </authorList>
    </citation>
    <scope>NUCLEOTIDE SEQUENCE [LARGE SCALE GENOMIC DNA]</scope>
    <source>
        <strain evidence="3">UCR-EL1</strain>
    </source>
</reference>
<dbReference type="InterPro" id="IPR010730">
    <property type="entry name" value="HET"/>
</dbReference>
<dbReference type="eggNOG" id="KOG4177">
    <property type="taxonomic scope" value="Eukaryota"/>
</dbReference>
<dbReference type="STRING" id="1287681.M7T5E9"/>
<dbReference type="PANTHER" id="PTHR10622">
    <property type="entry name" value="HET DOMAIN-CONTAINING PROTEIN"/>
    <property type="match status" value="1"/>
</dbReference>
<organism evidence="2 3">
    <name type="scientific">Eutypa lata (strain UCR-EL1)</name>
    <name type="common">Grapevine dieback disease fungus</name>
    <name type="synonym">Eutypa armeniacae</name>
    <dbReference type="NCBI Taxonomy" id="1287681"/>
    <lineage>
        <taxon>Eukaryota</taxon>
        <taxon>Fungi</taxon>
        <taxon>Dikarya</taxon>
        <taxon>Ascomycota</taxon>
        <taxon>Pezizomycotina</taxon>
        <taxon>Sordariomycetes</taxon>
        <taxon>Xylariomycetidae</taxon>
        <taxon>Xylariales</taxon>
        <taxon>Diatrypaceae</taxon>
        <taxon>Eutypa</taxon>
    </lineage>
</organism>
<dbReference type="PANTHER" id="PTHR10622:SF12">
    <property type="entry name" value="HET DOMAIN-CONTAINING PROTEIN"/>
    <property type="match status" value="1"/>
</dbReference>
<evidence type="ECO:0000313" key="3">
    <source>
        <dbReference type="Proteomes" id="UP000012174"/>
    </source>
</evidence>
<protein>
    <submittedName>
        <fullName evidence="2">Putative het domain-containing protein</fullName>
    </submittedName>
</protein>
<dbReference type="Pfam" id="PF06985">
    <property type="entry name" value="HET"/>
    <property type="match status" value="1"/>
</dbReference>
<dbReference type="KEGG" id="ela:UCREL1_837"/>
<keyword evidence="3" id="KW-1185">Reference proteome</keyword>
<gene>
    <name evidence="2" type="ORF">UCREL1_837</name>
</gene>
<feature type="domain" description="Heterokaryon incompatibility" evidence="1">
    <location>
        <begin position="21"/>
        <end position="114"/>
    </location>
</feature>
<evidence type="ECO:0000313" key="2">
    <source>
        <dbReference type="EMBL" id="EMR72098.1"/>
    </source>
</evidence>
<name>M7T5E9_EUTLA</name>
<accession>M7T5E9</accession>
<evidence type="ECO:0000259" key="1">
    <source>
        <dbReference type="Pfam" id="PF06985"/>
    </source>
</evidence>
<dbReference type="AlphaFoldDB" id="M7T5E9"/>
<sequence length="242" mass="28260">MRLLNVHTRKLEEFTGVIPSYAILSHTWTSEEVSLQDLTSPDREKKTGRKKGYAKIEGLCAKTILDGYKYAWIDTCCIDKSSSAELSEAINSMYAWYQNSQKCYVYLEGVSARDDHFLQNSSFRKARWFGRGWTLQELLAPLELEFYDEDWKYMFMIDRRARNYVWWAGSKERFRSEQHMRLLSQITKISEDVLRCGNISDTCIAARLAWAANRMTTRVEDTAYCLLGLLEVNMPLLYGEVF</sequence>
<dbReference type="OrthoDB" id="20872at2759"/>